<dbReference type="InterPro" id="IPR006703">
    <property type="entry name" value="G_AIG1"/>
</dbReference>
<dbReference type="Pfam" id="PF04548">
    <property type="entry name" value="AIG1"/>
    <property type="match status" value="1"/>
</dbReference>
<evidence type="ECO:0000313" key="6">
    <source>
        <dbReference type="EMBL" id="KAL3513365.1"/>
    </source>
</evidence>
<evidence type="ECO:0000259" key="5">
    <source>
        <dbReference type="PROSITE" id="PS51720"/>
    </source>
</evidence>
<sequence>MGGSTIDDDWEFGSASDGVQTVVLFGRTGHGKSATGNSILGRKAFKSVASFDGVTNTCELQRTVLDDGQIINVIDTPGLFDILVKPEFIGKEIVRCIDMAKDGIHAVLVVLSIRTRITKEEASAIETLQRFFGNKISEYMIVVFTNGDYIEENEETFDDFLSRSESVKAVLEICGNRWVLFDNRTKDAAKKAEQLQQLLSLVKKVVMKNGGKPYSDELFVELKNGALKLHDEAAEVNSFEGYSKEEKSQLEVQMYKTYEEHLKQITEMVETRLRETTRRLEQQLAEEQAARLKAEATAQQAQIKSNDEIRKLREHLERAHRETEELRRHAKHGGCQIL</sequence>
<dbReference type="FunFam" id="3.40.50.300:FF:000840">
    <property type="entry name" value="Immune-associated nucleotide-binding protein 9"/>
    <property type="match status" value="1"/>
</dbReference>
<proteinExistence type="inferred from homology"/>
<keyword evidence="4" id="KW-0175">Coiled coil</keyword>
<keyword evidence="7" id="KW-1185">Reference proteome</keyword>
<comment type="similarity">
    <text evidence="1">Belongs to the TRAFAC class TrmE-Era-EngA-EngB-Septin-like GTPase superfamily. AIG1/Toc34/Toc159-like paraseptin GTPase family. IAN subfamily.</text>
</comment>
<accession>A0ABD2Z1H8</accession>
<evidence type="ECO:0000256" key="2">
    <source>
        <dbReference type="ARBA" id="ARBA00022741"/>
    </source>
</evidence>
<feature type="coiled-coil region" evidence="4">
    <location>
        <begin position="270"/>
        <end position="329"/>
    </location>
</feature>
<evidence type="ECO:0000256" key="3">
    <source>
        <dbReference type="ARBA" id="ARBA00023134"/>
    </source>
</evidence>
<dbReference type="Gene3D" id="3.40.50.300">
    <property type="entry name" value="P-loop containing nucleotide triphosphate hydrolases"/>
    <property type="match status" value="1"/>
</dbReference>
<dbReference type="InterPro" id="IPR045058">
    <property type="entry name" value="GIMA/IAN/Toc"/>
</dbReference>
<dbReference type="GO" id="GO:0005525">
    <property type="term" value="F:GTP binding"/>
    <property type="evidence" value="ECO:0007669"/>
    <property type="project" value="UniProtKB-KW"/>
</dbReference>
<keyword evidence="2" id="KW-0547">Nucleotide-binding</keyword>
<dbReference type="SUPFAM" id="SSF52540">
    <property type="entry name" value="P-loop containing nucleoside triphosphate hydrolases"/>
    <property type="match status" value="1"/>
</dbReference>
<dbReference type="Proteomes" id="UP001630127">
    <property type="component" value="Unassembled WGS sequence"/>
</dbReference>
<dbReference type="PANTHER" id="PTHR10903:SF184">
    <property type="entry name" value="GTP-BINDING PROTEIN A"/>
    <property type="match status" value="1"/>
</dbReference>
<organism evidence="6 7">
    <name type="scientific">Cinchona calisaya</name>
    <dbReference type="NCBI Taxonomy" id="153742"/>
    <lineage>
        <taxon>Eukaryota</taxon>
        <taxon>Viridiplantae</taxon>
        <taxon>Streptophyta</taxon>
        <taxon>Embryophyta</taxon>
        <taxon>Tracheophyta</taxon>
        <taxon>Spermatophyta</taxon>
        <taxon>Magnoliopsida</taxon>
        <taxon>eudicotyledons</taxon>
        <taxon>Gunneridae</taxon>
        <taxon>Pentapetalae</taxon>
        <taxon>asterids</taxon>
        <taxon>lamiids</taxon>
        <taxon>Gentianales</taxon>
        <taxon>Rubiaceae</taxon>
        <taxon>Cinchonoideae</taxon>
        <taxon>Cinchoneae</taxon>
        <taxon>Cinchona</taxon>
    </lineage>
</organism>
<dbReference type="InterPro" id="IPR027417">
    <property type="entry name" value="P-loop_NTPase"/>
</dbReference>
<dbReference type="AlphaFoldDB" id="A0ABD2Z1H8"/>
<dbReference type="PROSITE" id="PS51720">
    <property type="entry name" value="G_AIG1"/>
    <property type="match status" value="1"/>
</dbReference>
<evidence type="ECO:0000313" key="7">
    <source>
        <dbReference type="Proteomes" id="UP001630127"/>
    </source>
</evidence>
<evidence type="ECO:0000256" key="1">
    <source>
        <dbReference type="ARBA" id="ARBA00008535"/>
    </source>
</evidence>
<dbReference type="EMBL" id="JBJUIK010000011">
    <property type="protein sequence ID" value="KAL3513365.1"/>
    <property type="molecule type" value="Genomic_DNA"/>
</dbReference>
<feature type="domain" description="AIG1-type G" evidence="5">
    <location>
        <begin position="17"/>
        <end position="223"/>
    </location>
</feature>
<evidence type="ECO:0000256" key="4">
    <source>
        <dbReference type="SAM" id="Coils"/>
    </source>
</evidence>
<comment type="caution">
    <text evidence="6">The sequence shown here is derived from an EMBL/GenBank/DDBJ whole genome shotgun (WGS) entry which is preliminary data.</text>
</comment>
<name>A0ABD2Z1H8_9GENT</name>
<keyword evidence="3" id="KW-0342">GTP-binding</keyword>
<reference evidence="6 7" key="1">
    <citation type="submission" date="2024-11" db="EMBL/GenBank/DDBJ databases">
        <title>A near-complete genome assembly of Cinchona calisaya.</title>
        <authorList>
            <person name="Lian D.C."/>
            <person name="Zhao X.W."/>
            <person name="Wei L."/>
        </authorList>
    </citation>
    <scope>NUCLEOTIDE SEQUENCE [LARGE SCALE GENOMIC DNA]</scope>
    <source>
        <tissue evidence="6">Nenye</tissue>
    </source>
</reference>
<protein>
    <recommendedName>
        <fullName evidence="5">AIG1-type G domain-containing protein</fullName>
    </recommendedName>
</protein>
<dbReference type="CDD" id="cd01852">
    <property type="entry name" value="AIG1"/>
    <property type="match status" value="1"/>
</dbReference>
<dbReference type="PANTHER" id="PTHR10903">
    <property type="entry name" value="GTPASE, IMAP FAMILY MEMBER-RELATED"/>
    <property type="match status" value="1"/>
</dbReference>
<gene>
    <name evidence="6" type="ORF">ACH5RR_026082</name>
</gene>